<evidence type="ECO:0000313" key="2">
    <source>
        <dbReference type="Proteomes" id="UP000247099"/>
    </source>
</evidence>
<accession>A0A317ZFC1</accession>
<protein>
    <submittedName>
        <fullName evidence="1">Uncharacterized protein</fullName>
    </submittedName>
</protein>
<organism evidence="1 2">
    <name type="scientific">Coraliomargarita sinensis</name>
    <dbReference type="NCBI Taxonomy" id="2174842"/>
    <lineage>
        <taxon>Bacteria</taxon>
        <taxon>Pseudomonadati</taxon>
        <taxon>Verrucomicrobiota</taxon>
        <taxon>Opitutia</taxon>
        <taxon>Puniceicoccales</taxon>
        <taxon>Coraliomargaritaceae</taxon>
        <taxon>Coraliomargarita</taxon>
    </lineage>
</organism>
<keyword evidence="2" id="KW-1185">Reference proteome</keyword>
<gene>
    <name evidence="1" type="ORF">DDZ13_08215</name>
</gene>
<comment type="caution">
    <text evidence="1">The sequence shown here is derived from an EMBL/GenBank/DDBJ whole genome shotgun (WGS) entry which is preliminary data.</text>
</comment>
<proteinExistence type="predicted"/>
<dbReference type="AlphaFoldDB" id="A0A317ZFC1"/>
<dbReference type="Proteomes" id="UP000247099">
    <property type="component" value="Unassembled WGS sequence"/>
</dbReference>
<dbReference type="EMBL" id="QHJQ01000005">
    <property type="protein sequence ID" value="PXA04020.1"/>
    <property type="molecule type" value="Genomic_DNA"/>
</dbReference>
<reference evidence="1 2" key="1">
    <citation type="submission" date="2018-05" db="EMBL/GenBank/DDBJ databases">
        <title>Coraliomargarita sinensis sp. nov., isolated from a marine solar saltern.</title>
        <authorList>
            <person name="Zhou L.Y."/>
        </authorList>
    </citation>
    <scope>NUCLEOTIDE SEQUENCE [LARGE SCALE GENOMIC DNA]</scope>
    <source>
        <strain evidence="1 2">WN38</strain>
    </source>
</reference>
<name>A0A317ZFC1_9BACT</name>
<sequence>MKLVTHIFAYFACVYSLLGTAQETEILIYKGEEKWLSSTPLWGYFPGEEESDEKRLAFMVANEMKNTRSSCWRGYHGTWKISDDKLWLVKVEPQFRQSEQTRTIKTKDGREINTYYGEFLPKQEELPLFADWYTGTLKIQMGELLKSVNQGFASIYEKDLFIEVENGKVISEKIRRNSDSYKTRSSADLAWVELGNKLVEDDEEWIDARTITPTMLKESIRTRGILYVDNQNQEHTMFIPESQLTEHLVFRLKLESEFEDLPVPGSHIELTGAIEEDKESLLISVKKIRALLPGETIHHPKYKIPNQTQVATP</sequence>
<dbReference type="RefSeq" id="WP_110130967.1">
    <property type="nucleotide sequence ID" value="NZ_QHJQ01000005.1"/>
</dbReference>
<dbReference type="OrthoDB" id="1438245at2"/>
<dbReference type="InParanoid" id="A0A317ZFC1"/>
<evidence type="ECO:0000313" key="1">
    <source>
        <dbReference type="EMBL" id="PXA04020.1"/>
    </source>
</evidence>